<gene>
    <name evidence="1" type="ORF">OH76DRAFT_1409133</name>
</gene>
<name>A0A371CVX1_9APHY</name>
<accession>A0A371CVX1</accession>
<proteinExistence type="predicted"/>
<dbReference type="EMBL" id="KZ857450">
    <property type="protein sequence ID" value="RDX44415.1"/>
    <property type="molecule type" value="Genomic_DNA"/>
</dbReference>
<evidence type="ECO:0008006" key="3">
    <source>
        <dbReference type="Google" id="ProtNLM"/>
    </source>
</evidence>
<protein>
    <recommendedName>
        <fullName evidence="3">HNH nuclease domain-containing protein</fullName>
    </recommendedName>
</protein>
<organism evidence="1 2">
    <name type="scientific">Lentinus brumalis</name>
    <dbReference type="NCBI Taxonomy" id="2498619"/>
    <lineage>
        <taxon>Eukaryota</taxon>
        <taxon>Fungi</taxon>
        <taxon>Dikarya</taxon>
        <taxon>Basidiomycota</taxon>
        <taxon>Agaricomycotina</taxon>
        <taxon>Agaricomycetes</taxon>
        <taxon>Polyporales</taxon>
        <taxon>Polyporaceae</taxon>
        <taxon>Lentinus</taxon>
    </lineage>
</organism>
<dbReference type="OrthoDB" id="2757744at2759"/>
<evidence type="ECO:0000313" key="2">
    <source>
        <dbReference type="Proteomes" id="UP000256964"/>
    </source>
</evidence>
<dbReference type="AlphaFoldDB" id="A0A371CVX1"/>
<reference evidence="1 2" key="1">
    <citation type="journal article" date="2018" name="Biotechnol. Biofuels">
        <title>Integrative visual omics of the white-rot fungus Polyporus brumalis exposes the biotechnological potential of its oxidative enzymes for delignifying raw plant biomass.</title>
        <authorList>
            <person name="Miyauchi S."/>
            <person name="Rancon A."/>
            <person name="Drula E."/>
            <person name="Hage H."/>
            <person name="Chaduli D."/>
            <person name="Favel A."/>
            <person name="Grisel S."/>
            <person name="Henrissat B."/>
            <person name="Herpoel-Gimbert I."/>
            <person name="Ruiz-Duenas F.J."/>
            <person name="Chevret D."/>
            <person name="Hainaut M."/>
            <person name="Lin J."/>
            <person name="Wang M."/>
            <person name="Pangilinan J."/>
            <person name="Lipzen A."/>
            <person name="Lesage-Meessen L."/>
            <person name="Navarro D."/>
            <person name="Riley R."/>
            <person name="Grigoriev I.V."/>
            <person name="Zhou S."/>
            <person name="Raouche S."/>
            <person name="Rosso M.N."/>
        </authorList>
    </citation>
    <scope>NUCLEOTIDE SEQUENCE [LARGE SCALE GENOMIC DNA]</scope>
    <source>
        <strain evidence="1 2">BRFM 1820</strain>
    </source>
</reference>
<evidence type="ECO:0000313" key="1">
    <source>
        <dbReference type="EMBL" id="RDX44415.1"/>
    </source>
</evidence>
<keyword evidence="2" id="KW-1185">Reference proteome</keyword>
<dbReference type="Proteomes" id="UP000256964">
    <property type="component" value="Unassembled WGS sequence"/>
</dbReference>
<sequence>MPSRNPPRLSTFREANVTMNYADFKRHVHTLLNDTAVSDNELEVRAREHLSRVLDDPLVAPYNKLPWNIDTSKNLISANFSTKRAFEAMYTTAADLGLETGGRYVSACICACALPSRLGPSLPILPIEVVTQAKMMSVLACDIWLARMWRCLPELRPQELRVMSLSSVSHETRRIVLRRDDYTCFKTGKVDQSAPRSMISLSTQTASLQVVPICNPSLPEHWLLREWTIDFFRFYLGVDVTAIQLDSPRNCLLLDRMASKAFTGHYWTLRPTEVVNRYRVADSTVGKVFGTNARNGDYITFEDCTEAAQSPPAAASGLDYYFKAVDGFWSLFGLSRRNHDSAIEDRILPCRDALLIHAACTSFLHQCGIVCSPAEFIMPPGFFFDEY</sequence>